<dbReference type="EMBL" id="LR134182">
    <property type="protein sequence ID" value="VEB44094.1"/>
    <property type="molecule type" value="Genomic_DNA"/>
</dbReference>
<protein>
    <submittedName>
        <fullName evidence="1">Uncharacterized protein</fullName>
    </submittedName>
</protein>
<dbReference type="Proteomes" id="UP000275777">
    <property type="component" value="Chromosome"/>
</dbReference>
<sequence length="98" mass="10013">MTYLSKKAFADSQGWAPSYVSKLASQGRLVMAPDSKKVDVEATLAKIGKTADPSKAGVAGCRAGSACWQFAADTDGCGRFSGCEGGKRMSDGSAVPCG</sequence>
<reference evidence="1 2" key="1">
    <citation type="submission" date="2018-12" db="EMBL/GenBank/DDBJ databases">
        <authorList>
            <consortium name="Pathogen Informatics"/>
        </authorList>
    </citation>
    <scope>NUCLEOTIDE SEQUENCE [LARGE SCALE GENOMIC DNA]</scope>
    <source>
        <strain evidence="1 2">NCTC9695</strain>
    </source>
</reference>
<dbReference type="AlphaFoldDB" id="A0A447TGW3"/>
<accession>A0A447TGW3</accession>
<proteinExistence type="predicted"/>
<name>A0A447TGW3_CHRVL</name>
<evidence type="ECO:0000313" key="1">
    <source>
        <dbReference type="EMBL" id="VEB44094.1"/>
    </source>
</evidence>
<evidence type="ECO:0000313" key="2">
    <source>
        <dbReference type="Proteomes" id="UP000275777"/>
    </source>
</evidence>
<gene>
    <name evidence="1" type="ORF">NCTC9695_04568</name>
</gene>
<organism evidence="1 2">
    <name type="scientific">Chromobacterium violaceum</name>
    <dbReference type="NCBI Taxonomy" id="536"/>
    <lineage>
        <taxon>Bacteria</taxon>
        <taxon>Pseudomonadati</taxon>
        <taxon>Pseudomonadota</taxon>
        <taxon>Betaproteobacteria</taxon>
        <taxon>Neisseriales</taxon>
        <taxon>Chromobacteriaceae</taxon>
        <taxon>Chromobacterium</taxon>
    </lineage>
</organism>